<dbReference type="AlphaFoldDB" id="A0A345NIF4"/>
<organism evidence="3 4">
    <name type="scientific">Ornithinimicrobium avium</name>
    <dbReference type="NCBI Taxonomy" id="2283195"/>
    <lineage>
        <taxon>Bacteria</taxon>
        <taxon>Bacillati</taxon>
        <taxon>Actinomycetota</taxon>
        <taxon>Actinomycetes</taxon>
        <taxon>Micrococcales</taxon>
        <taxon>Ornithinimicrobiaceae</taxon>
        <taxon>Ornithinimicrobium</taxon>
    </lineage>
</organism>
<dbReference type="SUPFAM" id="SSF52540">
    <property type="entry name" value="P-loop containing nucleoside triphosphate hydrolases"/>
    <property type="match status" value="1"/>
</dbReference>
<evidence type="ECO:0000259" key="2">
    <source>
        <dbReference type="Pfam" id="PF00437"/>
    </source>
</evidence>
<dbReference type="InterPro" id="IPR050921">
    <property type="entry name" value="T4SS_GSP_E_ATPase"/>
</dbReference>
<reference evidence="3 4" key="1">
    <citation type="submission" date="2018-07" db="EMBL/GenBank/DDBJ databases">
        <title>Complete genome sequencing of Ornithinimicrobium sp. AMA3305.</title>
        <authorList>
            <person name="Bae J.-W."/>
        </authorList>
    </citation>
    <scope>NUCLEOTIDE SEQUENCE [LARGE SCALE GENOMIC DNA]</scope>
    <source>
        <strain evidence="3 4">AMA3305</strain>
    </source>
</reference>
<name>A0A345NIF4_9MICO</name>
<dbReference type="CDD" id="cd01130">
    <property type="entry name" value="VirB11-like_ATPase"/>
    <property type="match status" value="1"/>
</dbReference>
<evidence type="ECO:0000313" key="4">
    <source>
        <dbReference type="Proteomes" id="UP000253790"/>
    </source>
</evidence>
<gene>
    <name evidence="3" type="ORF">DV701_00165</name>
</gene>
<comment type="similarity">
    <text evidence="1">Belongs to the GSP E family.</text>
</comment>
<dbReference type="InterPro" id="IPR027417">
    <property type="entry name" value="P-loop_NTPase"/>
</dbReference>
<dbReference type="InterPro" id="IPR001482">
    <property type="entry name" value="T2SS/T4SS_dom"/>
</dbReference>
<dbReference type="Pfam" id="PF00437">
    <property type="entry name" value="T2SSE"/>
    <property type="match status" value="1"/>
</dbReference>
<dbReference type="EMBL" id="CP031229">
    <property type="protein sequence ID" value="AXH94812.1"/>
    <property type="molecule type" value="Genomic_DNA"/>
</dbReference>
<dbReference type="Gene3D" id="3.40.50.300">
    <property type="entry name" value="P-loop containing nucleotide triphosphate hydrolases"/>
    <property type="match status" value="1"/>
</dbReference>
<evidence type="ECO:0000256" key="1">
    <source>
        <dbReference type="ARBA" id="ARBA00006611"/>
    </source>
</evidence>
<dbReference type="Gene3D" id="3.30.450.380">
    <property type="match status" value="1"/>
</dbReference>
<evidence type="ECO:0000313" key="3">
    <source>
        <dbReference type="EMBL" id="AXH94812.1"/>
    </source>
</evidence>
<dbReference type="PANTHER" id="PTHR30486:SF6">
    <property type="entry name" value="TYPE IV PILUS RETRACTATION ATPASE PILT"/>
    <property type="match status" value="1"/>
</dbReference>
<keyword evidence="4" id="KW-1185">Reference proteome</keyword>
<proteinExistence type="inferred from homology"/>
<accession>A0A345NIF4</accession>
<dbReference type="GO" id="GO:0016887">
    <property type="term" value="F:ATP hydrolysis activity"/>
    <property type="evidence" value="ECO:0007669"/>
    <property type="project" value="InterPro"/>
</dbReference>
<dbReference type="PANTHER" id="PTHR30486">
    <property type="entry name" value="TWITCHING MOTILITY PROTEIN PILT"/>
    <property type="match status" value="1"/>
</dbReference>
<dbReference type="Proteomes" id="UP000253790">
    <property type="component" value="Chromosome"/>
</dbReference>
<protein>
    <submittedName>
        <fullName evidence="3">CpaF family protein</fullName>
    </submittedName>
</protein>
<sequence>MVRRGRLGGPSRTAGQRGRCCVQPTALQLLEDDVRELVRRRRLDPARDEVEVRSLIGEVLDDYDERSLVGGLVPLTDRKEAHRLLVESVAGFGPLQAYLDDPTVEEIWINEPSKVFVARHGRPELTPTFLTEQQVHDLVERMLRSSGRRVDLSSPFVDASLPDGSRLHVTIPDITRRHWAVNIRKFVVAADDLSDMVRLGSLTDHAARFLEAAVASGLNILVAGGTQAGKTTMLNCLAAAVPAHERVVTCEEVFELRVNLRDVASMQCRQASLEGTGEVPLRRLVKEALRMRPGRIIVGEVRQEESLDLLIALNSGLPGMATVHANSAREAVTKMCTLPLLAGPNVSSSFVVPTVASSIDLVVQLGMDADGSRRVREVVALPGRVEGDVVEVADIFVHRDGRLERADGYPPHADRFERYGHDLRELLGRA</sequence>
<feature type="domain" description="Bacterial type II secretion system protein E" evidence="2">
    <location>
        <begin position="91"/>
        <end position="363"/>
    </location>
</feature>
<dbReference type="OrthoDB" id="9810761at2"/>
<dbReference type="KEGG" id="orn:DV701_00165"/>